<keyword evidence="6 15" id="KW-0004">4Fe-4S</keyword>
<evidence type="ECO:0000256" key="12">
    <source>
        <dbReference type="ARBA" id="ARBA00030514"/>
    </source>
</evidence>
<dbReference type="InterPro" id="IPR045025">
    <property type="entry name" value="HACL1-like"/>
</dbReference>
<dbReference type="FunFam" id="3.40.50.970:FF:000039">
    <property type="entry name" value="Indolepyruvate oxidoreductase subunit IorA"/>
    <property type="match status" value="1"/>
</dbReference>
<evidence type="ECO:0000256" key="3">
    <source>
        <dbReference type="ARBA" id="ARBA00011631"/>
    </source>
</evidence>
<dbReference type="InterPro" id="IPR011766">
    <property type="entry name" value="TPP_enzyme_TPP-bd"/>
</dbReference>
<dbReference type="Gene3D" id="3.40.50.970">
    <property type="match status" value="2"/>
</dbReference>
<evidence type="ECO:0000256" key="4">
    <source>
        <dbReference type="ARBA" id="ARBA00017710"/>
    </source>
</evidence>
<comment type="catalytic activity">
    <reaction evidence="13 15">
        <text>indole-3-pyruvate + 2 oxidized [2Fe-2S]-[ferredoxin] + CoA = (indol-3-yl)acetyl-CoA + 2 reduced [2Fe-2S]-[ferredoxin] + CO2 + H(+)</text>
        <dbReference type="Rhea" id="RHEA:12645"/>
        <dbReference type="Rhea" id="RHEA-COMP:10000"/>
        <dbReference type="Rhea" id="RHEA-COMP:10001"/>
        <dbReference type="ChEBI" id="CHEBI:15378"/>
        <dbReference type="ChEBI" id="CHEBI:16526"/>
        <dbReference type="ChEBI" id="CHEBI:17640"/>
        <dbReference type="ChEBI" id="CHEBI:33737"/>
        <dbReference type="ChEBI" id="CHEBI:33738"/>
        <dbReference type="ChEBI" id="CHEBI:57271"/>
        <dbReference type="ChEBI" id="CHEBI:57287"/>
        <dbReference type="EC" id="1.2.7.8"/>
    </reaction>
</comment>
<dbReference type="AlphaFoldDB" id="A0A832YWP1"/>
<dbReference type="InterPro" id="IPR009014">
    <property type="entry name" value="Transketo_C/PFOR_II"/>
</dbReference>
<comment type="subunit">
    <text evidence="2 15">Heterodimer of the IorA and IorB subunits.</text>
</comment>
<dbReference type="Gene3D" id="3.30.70.20">
    <property type="match status" value="1"/>
</dbReference>
<comment type="catalytic activity">
    <reaction evidence="14">
        <text>a 2-oxocarboxylate + 2 oxidized [2Fe-2S]-[ferredoxin] + CoA = an acyl-CoA + 2 reduced [2Fe-2S]-[ferredoxin] + CO2 + H(+)</text>
        <dbReference type="Rhea" id="RHEA:42316"/>
        <dbReference type="Rhea" id="RHEA-COMP:10000"/>
        <dbReference type="Rhea" id="RHEA-COMP:10001"/>
        <dbReference type="ChEBI" id="CHEBI:15378"/>
        <dbReference type="ChEBI" id="CHEBI:16526"/>
        <dbReference type="ChEBI" id="CHEBI:33737"/>
        <dbReference type="ChEBI" id="CHEBI:33738"/>
        <dbReference type="ChEBI" id="CHEBI:35179"/>
        <dbReference type="ChEBI" id="CHEBI:57287"/>
        <dbReference type="ChEBI" id="CHEBI:58342"/>
        <dbReference type="EC" id="1.2.7.11"/>
    </reaction>
</comment>
<evidence type="ECO:0000256" key="6">
    <source>
        <dbReference type="ARBA" id="ARBA00022485"/>
    </source>
</evidence>
<dbReference type="SUPFAM" id="SSF52518">
    <property type="entry name" value="Thiamin diphosphate-binding fold (THDP-binding)"/>
    <property type="match status" value="2"/>
</dbReference>
<evidence type="ECO:0000313" key="18">
    <source>
        <dbReference type="EMBL" id="HIP56538.1"/>
    </source>
</evidence>
<dbReference type="EC" id="1.2.7.8" evidence="15"/>
<evidence type="ECO:0000256" key="14">
    <source>
        <dbReference type="ARBA" id="ARBA00048893"/>
    </source>
</evidence>
<evidence type="ECO:0000256" key="8">
    <source>
        <dbReference type="ARBA" id="ARBA00022982"/>
    </source>
</evidence>
<dbReference type="GO" id="GO:0018491">
    <property type="term" value="F:2-oxobutyrate synthase activity"/>
    <property type="evidence" value="ECO:0007669"/>
    <property type="project" value="UniProtKB-ARBA"/>
</dbReference>
<evidence type="ECO:0000256" key="7">
    <source>
        <dbReference type="ARBA" id="ARBA00022723"/>
    </source>
</evidence>
<dbReference type="GO" id="GO:0030976">
    <property type="term" value="F:thiamine pyrophosphate binding"/>
    <property type="evidence" value="ECO:0007669"/>
    <property type="project" value="InterPro"/>
</dbReference>
<dbReference type="InterPro" id="IPR029061">
    <property type="entry name" value="THDP-binding"/>
</dbReference>
<keyword evidence="18" id="KW-0670">Pyruvate</keyword>
<keyword evidence="7 15" id="KW-0479">Metal-binding</keyword>
<dbReference type="Proteomes" id="UP000605805">
    <property type="component" value="Unassembled WGS sequence"/>
</dbReference>
<dbReference type="SUPFAM" id="SSF52922">
    <property type="entry name" value="TK C-terminal domain-like"/>
    <property type="match status" value="1"/>
</dbReference>
<feature type="binding site" evidence="16">
    <location>
        <position position="585"/>
    </location>
    <ligand>
        <name>[4Fe-4S] cluster</name>
        <dbReference type="ChEBI" id="CHEBI:49883"/>
        <label>1</label>
    </ligand>
</feature>
<dbReference type="InterPro" id="IPR017896">
    <property type="entry name" value="4Fe4S_Fe-S-bd"/>
</dbReference>
<dbReference type="PANTHER" id="PTHR43710">
    <property type="entry name" value="2-HYDROXYACYL-COA LYASE"/>
    <property type="match status" value="1"/>
</dbReference>
<evidence type="ECO:0000256" key="2">
    <source>
        <dbReference type="ARBA" id="ARBA00011238"/>
    </source>
</evidence>
<feature type="domain" description="4Fe-4S ferredoxin-type" evidence="17">
    <location>
        <begin position="573"/>
        <end position="602"/>
    </location>
</feature>
<dbReference type="GO" id="GO:0046872">
    <property type="term" value="F:metal ion binding"/>
    <property type="evidence" value="ECO:0007669"/>
    <property type="project" value="UniProtKB-UniRule"/>
</dbReference>
<dbReference type="PIRSF" id="PIRSF006439">
    <property type="entry name" value="Indolepyruvate_ferr_oxidored"/>
    <property type="match status" value="1"/>
</dbReference>
<comment type="cofactor">
    <cofactor evidence="15 16">
        <name>[4Fe-4S] cluster</name>
        <dbReference type="ChEBI" id="CHEBI:49883"/>
    </cofactor>
    <text evidence="15 16">Binds 2 [4Fe-4S] clusters. In this family the first cluster has a non-standard and varying [4Fe-4S] binding motif CX(2)CX(2)CX(4-5)CP.</text>
</comment>
<keyword evidence="10 15" id="KW-0408">Iron</keyword>
<dbReference type="InterPro" id="IPR017721">
    <property type="entry name" value="IorA"/>
</dbReference>
<name>A0A832YWP1_9CREN</name>
<proteinExistence type="predicted"/>
<evidence type="ECO:0000256" key="1">
    <source>
        <dbReference type="ARBA" id="ARBA00002995"/>
    </source>
</evidence>
<sequence length="645" mass="71886">MGLRDTLNMSSGKVVLLGNEAIARGAIEAGVALATAYPGTPSTEIVEALAEVARDVGIYVEWSVNEKVAFEIAYSAATAGTRSLVAMKHVGLNVAADPLMSSAYTGVEEGFVIVSADDPSMWSSQNEQDNRIYGLHAYIPVFEPNHPKEAKSLVKEAFEFSARMKHPVIFRSTTRISHTRVVVELESIRSPIRRGTYVKNPKRYVLVPAHARELRVEMLKRWEMISREISKVPLNRIEGEGRVLIVAPGISYAYVKEALRILRLEDKIKLLKLATPVPIPRDMVLKAVEDVEKILVVEELEPVVEQQLKNLLFDEGIRVVVRGKDLVGYPYEMTVDRALKAIAKFLNMSFSMPEPAATQLPKYVFPRPPQLCPGCPYRPLFYVLRKQVDILTSKKGREREPIFCGDIGCYTLGINPPFRVQDTCICMGASIGFANGFARVVHDRIPIAIIGDSTFYHAGIPPLINAVYNNNPLLVIILDNKTTAMTGHQPHPGVGITAMGEQTKAIDLEALVKALGIEWVKVIDPFRVKEAEKTIAEALEYVERERKPAVIISRRLCALVALRRALKAGYERVTYRVSEDKCRGCSVCYSLFACPAIRQKSLEDRRAYIDPELCTGCGVCADICPFNAIVLSKQIDRDEWLKFWS</sequence>
<dbReference type="CDD" id="cd07034">
    <property type="entry name" value="TPP_PYR_PFOR_IOR-alpha_like"/>
    <property type="match status" value="1"/>
</dbReference>
<dbReference type="Gene3D" id="3.40.50.920">
    <property type="match status" value="1"/>
</dbReference>
<dbReference type="Pfam" id="PF00037">
    <property type="entry name" value="Fer4"/>
    <property type="match status" value="1"/>
</dbReference>
<evidence type="ECO:0000256" key="15">
    <source>
        <dbReference type="PIRNR" id="PIRNR006439"/>
    </source>
</evidence>
<dbReference type="Pfam" id="PF02775">
    <property type="entry name" value="TPP_enzyme_C"/>
    <property type="match status" value="1"/>
</dbReference>
<dbReference type="GO" id="GO:0051539">
    <property type="term" value="F:4 iron, 4 sulfur cluster binding"/>
    <property type="evidence" value="ECO:0007669"/>
    <property type="project" value="UniProtKB-UniRule"/>
</dbReference>
<evidence type="ECO:0000256" key="5">
    <source>
        <dbReference type="ARBA" id="ARBA00022448"/>
    </source>
</evidence>
<feature type="binding site" evidence="16">
    <location>
        <position position="594"/>
    </location>
    <ligand>
        <name>[4Fe-4S] cluster</name>
        <dbReference type="ChEBI" id="CHEBI:49883"/>
        <label>2</label>
    </ligand>
</feature>
<dbReference type="GO" id="GO:0043805">
    <property type="term" value="F:indolepyruvate ferredoxin oxidoreductase activity"/>
    <property type="evidence" value="ECO:0007669"/>
    <property type="project" value="UniProtKB-UniRule"/>
</dbReference>
<dbReference type="GO" id="GO:0019164">
    <property type="term" value="F:pyruvate synthase activity"/>
    <property type="evidence" value="ECO:0007669"/>
    <property type="project" value="UniProtKB-ARBA"/>
</dbReference>
<feature type="binding site" evidence="16">
    <location>
        <position position="620"/>
    </location>
    <ligand>
        <name>[4Fe-4S] cluster</name>
        <dbReference type="ChEBI" id="CHEBI:49883"/>
        <label>2</label>
    </ligand>
</feature>
<organism evidence="18 19">
    <name type="scientific">Ignisphaera aggregans</name>
    <dbReference type="NCBI Taxonomy" id="334771"/>
    <lineage>
        <taxon>Archaea</taxon>
        <taxon>Thermoproteota</taxon>
        <taxon>Thermoprotei</taxon>
        <taxon>Desulfurococcales</taxon>
        <taxon>Desulfurococcaceae</taxon>
        <taxon>Ignisphaera</taxon>
    </lineage>
</organism>
<keyword evidence="5 15" id="KW-0813">Transport</keyword>
<reference evidence="18" key="1">
    <citation type="journal article" date="2020" name="ISME J.">
        <title>Gammaproteobacteria mediating utilization of methyl-, sulfur- and petroleum organic compounds in deep ocean hydrothermal plumes.</title>
        <authorList>
            <person name="Zhou Z."/>
            <person name="Liu Y."/>
            <person name="Pan J."/>
            <person name="Cron B.R."/>
            <person name="Toner B.M."/>
            <person name="Anantharaman K."/>
            <person name="Breier J.A."/>
            <person name="Dick G.J."/>
            <person name="Li M."/>
        </authorList>
    </citation>
    <scope>NUCLEOTIDE SEQUENCE</scope>
    <source>
        <strain evidence="18">SZUA-1435</strain>
    </source>
</reference>
<evidence type="ECO:0000256" key="16">
    <source>
        <dbReference type="PIRSR" id="PIRSR006439-50"/>
    </source>
</evidence>
<feature type="binding site" evidence="16">
    <location>
        <position position="624"/>
    </location>
    <ligand>
        <name>[4Fe-4S] cluster</name>
        <dbReference type="ChEBI" id="CHEBI:49883"/>
        <label>1</label>
    </ligand>
</feature>
<comment type="caution">
    <text evidence="18">The sequence shown here is derived from an EMBL/GenBank/DDBJ whole genome shotgun (WGS) entry which is preliminary data.</text>
</comment>
<evidence type="ECO:0000313" key="19">
    <source>
        <dbReference type="Proteomes" id="UP000605805"/>
    </source>
</evidence>
<keyword evidence="9 15" id="KW-0560">Oxidoreductase</keyword>
<dbReference type="PANTHER" id="PTHR43710:SF7">
    <property type="entry name" value="INDOLEPYRUVATE OXIDOREDUCTASE SUBUNIT IORA"/>
    <property type="match status" value="1"/>
</dbReference>
<evidence type="ECO:0000256" key="13">
    <source>
        <dbReference type="ARBA" id="ARBA00048332"/>
    </source>
</evidence>
<evidence type="ECO:0000256" key="11">
    <source>
        <dbReference type="ARBA" id="ARBA00023014"/>
    </source>
</evidence>
<feature type="binding site" evidence="16">
    <location>
        <position position="588"/>
    </location>
    <ligand>
        <name>[4Fe-4S] cluster</name>
        <dbReference type="ChEBI" id="CHEBI:49883"/>
        <label>1</label>
    </ligand>
</feature>
<dbReference type="CDD" id="cd02008">
    <property type="entry name" value="TPP_IOR_alpha"/>
    <property type="match status" value="1"/>
</dbReference>
<dbReference type="EMBL" id="DQTV01000010">
    <property type="protein sequence ID" value="HIP56538.1"/>
    <property type="molecule type" value="Genomic_DNA"/>
</dbReference>
<evidence type="ECO:0000256" key="10">
    <source>
        <dbReference type="ARBA" id="ARBA00023004"/>
    </source>
</evidence>
<dbReference type="InterPro" id="IPR002880">
    <property type="entry name" value="Pyrv_Fd/Flavodoxin_OxRdtase_N"/>
</dbReference>
<accession>A0A832YWP1</accession>
<comment type="function">
    <text evidence="1 15">Catalyzes the ferredoxin-dependent oxidative decarboxylation of arylpyruvates.</text>
</comment>
<keyword evidence="11 15" id="KW-0411">Iron-sulfur</keyword>
<dbReference type="InterPro" id="IPR017900">
    <property type="entry name" value="4Fe4S_Fe_S_CS"/>
</dbReference>
<feature type="binding site" evidence="16">
    <location>
        <position position="582"/>
    </location>
    <ligand>
        <name>[4Fe-4S] cluster</name>
        <dbReference type="ChEBI" id="CHEBI:49883"/>
        <label>1</label>
    </ligand>
</feature>
<feature type="binding site" evidence="16">
    <location>
        <position position="614"/>
    </location>
    <ligand>
        <name>[4Fe-4S] cluster</name>
        <dbReference type="ChEBI" id="CHEBI:49883"/>
        <label>2</label>
    </ligand>
</feature>
<feature type="binding site" evidence="16">
    <location>
        <position position="617"/>
    </location>
    <ligand>
        <name>[4Fe-4S] cluster</name>
        <dbReference type="ChEBI" id="CHEBI:49883"/>
        <label>2</label>
    </ligand>
</feature>
<dbReference type="NCBIfam" id="TIGR03336">
    <property type="entry name" value="IOR_alpha"/>
    <property type="match status" value="1"/>
</dbReference>
<evidence type="ECO:0000259" key="17">
    <source>
        <dbReference type="PROSITE" id="PS51379"/>
    </source>
</evidence>
<dbReference type="PROSITE" id="PS00198">
    <property type="entry name" value="4FE4S_FER_1"/>
    <property type="match status" value="1"/>
</dbReference>
<dbReference type="PROSITE" id="PS51379">
    <property type="entry name" value="4FE4S_FER_2"/>
    <property type="match status" value="2"/>
</dbReference>
<dbReference type="Pfam" id="PF01855">
    <property type="entry name" value="POR_N"/>
    <property type="match status" value="1"/>
</dbReference>
<dbReference type="SUPFAM" id="SSF54862">
    <property type="entry name" value="4Fe-4S ferredoxins"/>
    <property type="match status" value="1"/>
</dbReference>
<protein>
    <recommendedName>
        <fullName evidence="4 15">Indolepyruvate oxidoreductase subunit IorA</fullName>
        <shortName evidence="15">IOR</shortName>
        <ecNumber evidence="15">1.2.7.8</ecNumber>
    </recommendedName>
    <alternativeName>
        <fullName evidence="12 15">Indolepyruvate ferredoxin oxidoreductase subunit alpha</fullName>
    </alternativeName>
</protein>
<feature type="domain" description="4Fe-4S ferredoxin-type" evidence="17">
    <location>
        <begin position="605"/>
        <end position="634"/>
    </location>
</feature>
<evidence type="ECO:0000256" key="9">
    <source>
        <dbReference type="ARBA" id="ARBA00023002"/>
    </source>
</evidence>
<comment type="subunit">
    <text evidence="3">Heterodimer composed of an alpha and a beta subunit.</text>
</comment>
<gene>
    <name evidence="18" type="primary">iorA</name>
    <name evidence="18" type="ORF">EYH02_00480</name>
</gene>
<keyword evidence="8 15" id="KW-0249">Electron transport</keyword>